<reference evidence="4 5" key="1">
    <citation type="journal article" date="2019" name="Emerg. Microbes Infect.">
        <title>Comprehensive subspecies identification of 175 nontuberculous mycobacteria species based on 7547 genomic profiles.</title>
        <authorList>
            <person name="Matsumoto Y."/>
            <person name="Kinjo T."/>
            <person name="Motooka D."/>
            <person name="Nabeya D."/>
            <person name="Jung N."/>
            <person name="Uechi K."/>
            <person name="Horii T."/>
            <person name="Iida T."/>
            <person name="Fujita J."/>
            <person name="Nakamura S."/>
        </authorList>
    </citation>
    <scope>NUCLEOTIDE SEQUENCE [LARGE SCALE GENOMIC DNA]</scope>
    <source>
        <strain evidence="4 5">JCM 18113</strain>
    </source>
</reference>
<dbReference type="EMBL" id="AP022590">
    <property type="protein sequence ID" value="BBY38121.1"/>
    <property type="molecule type" value="Genomic_DNA"/>
</dbReference>
<evidence type="ECO:0000259" key="3">
    <source>
        <dbReference type="Pfam" id="PF00296"/>
    </source>
</evidence>
<protein>
    <recommendedName>
        <fullName evidence="3">Luciferase-like domain-containing protein</fullName>
    </recommendedName>
</protein>
<dbReference type="InterPro" id="IPR050766">
    <property type="entry name" value="Bact_Lucif_Oxidored"/>
</dbReference>
<keyword evidence="2" id="KW-0503">Monooxygenase</keyword>
<dbReference type="InterPro" id="IPR011251">
    <property type="entry name" value="Luciferase-like_dom"/>
</dbReference>
<keyword evidence="1" id="KW-0560">Oxidoreductase</keyword>
<dbReference type="SUPFAM" id="SSF51679">
    <property type="entry name" value="Bacterial luciferase-like"/>
    <property type="match status" value="1"/>
</dbReference>
<dbReference type="RefSeq" id="WP_232068942.1">
    <property type="nucleotide sequence ID" value="NZ_AP022590.1"/>
</dbReference>
<organism evidence="4 5">
    <name type="scientific">Mycobacterium mantenii</name>
    <dbReference type="NCBI Taxonomy" id="560555"/>
    <lineage>
        <taxon>Bacteria</taxon>
        <taxon>Bacillati</taxon>
        <taxon>Actinomycetota</taxon>
        <taxon>Actinomycetes</taxon>
        <taxon>Mycobacteriales</taxon>
        <taxon>Mycobacteriaceae</taxon>
        <taxon>Mycobacterium</taxon>
        <taxon>Mycobacterium avium complex (MAC)</taxon>
    </lineage>
</organism>
<accession>A0ABN6A9F8</accession>
<sequence length="342" mass="36690">MPANDASQEVNNTIAMFRTVLSFDMRAPDFGAPAADLYDAALDMCAFGDDAGIDAVVFPEHHASEDGYNPVPALMATAVAARTKRMEMILGAIVLPLHDPVEVAEAIAVTDIICGGRLTTTLAAGYVDAEFNMFGKSLNDRAALMDKGLDVITRALAGERFEYGDREIFVRPLPVSRPPKILVGGGVPAAARRAARYGLGLWILQPAMMPGGRELIAVYERECQKRGREPGPVMSTHPAVHVARDPDAAWEEIGPHVLHLVKSYASWAGDLDTTTSPFYGLETIEQVRAAGIINVLTPEQTIALADTTPIALTPLISGLSPESGWTMLELLAAEVLPKLHRA</sequence>
<evidence type="ECO:0000313" key="5">
    <source>
        <dbReference type="Proteomes" id="UP000465812"/>
    </source>
</evidence>
<dbReference type="Gene3D" id="3.20.20.30">
    <property type="entry name" value="Luciferase-like domain"/>
    <property type="match status" value="1"/>
</dbReference>
<dbReference type="Proteomes" id="UP000465812">
    <property type="component" value="Chromosome"/>
</dbReference>
<name>A0ABN6A9F8_MYCNT</name>
<dbReference type="Pfam" id="PF00296">
    <property type="entry name" value="Bac_luciferase"/>
    <property type="match status" value="1"/>
</dbReference>
<dbReference type="InterPro" id="IPR036661">
    <property type="entry name" value="Luciferase-like_sf"/>
</dbReference>
<dbReference type="PANTHER" id="PTHR30137">
    <property type="entry name" value="LUCIFERASE-LIKE MONOOXYGENASE"/>
    <property type="match status" value="1"/>
</dbReference>
<evidence type="ECO:0000256" key="1">
    <source>
        <dbReference type="ARBA" id="ARBA00023002"/>
    </source>
</evidence>
<proteinExistence type="predicted"/>
<evidence type="ECO:0000313" key="4">
    <source>
        <dbReference type="EMBL" id="BBY38121.1"/>
    </source>
</evidence>
<keyword evidence="5" id="KW-1185">Reference proteome</keyword>
<gene>
    <name evidence="4" type="ORF">MMAN_22550</name>
</gene>
<feature type="domain" description="Luciferase-like" evidence="3">
    <location>
        <begin position="37"/>
        <end position="264"/>
    </location>
</feature>
<evidence type="ECO:0000256" key="2">
    <source>
        <dbReference type="ARBA" id="ARBA00023033"/>
    </source>
</evidence>
<dbReference type="PANTHER" id="PTHR30137:SF8">
    <property type="entry name" value="BLR5498 PROTEIN"/>
    <property type="match status" value="1"/>
</dbReference>